<accession>K6YW42</accession>
<name>K6YW42_9ALTE</name>
<organism evidence="2 3">
    <name type="scientific">Paraglaciecola arctica BSs20135</name>
    <dbReference type="NCBI Taxonomy" id="493475"/>
    <lineage>
        <taxon>Bacteria</taxon>
        <taxon>Pseudomonadati</taxon>
        <taxon>Pseudomonadota</taxon>
        <taxon>Gammaproteobacteria</taxon>
        <taxon>Alteromonadales</taxon>
        <taxon>Alteromonadaceae</taxon>
        <taxon>Paraglaciecola</taxon>
    </lineage>
</organism>
<dbReference type="Proteomes" id="UP000006327">
    <property type="component" value="Unassembled WGS sequence"/>
</dbReference>
<sequence>MTLCSADITKLSSIPNIKCLLIKAGLKKSNYDPLKSTKVILPSNKFYCDRVVLDKPNYRLYHQVIGWDLDSDIIHPCYLHSLAFPLHIKLLLQAEFPFPLLGLVHINNQISQIRPIKKGETLSVTSCFGQLELHPKGWAFSIKVKFYSGSELVWQSISSNLFRCNHGRVVEPTLEHVLNCFTKPIDTIWKLNANLGRRYAKVSGDFNPIHLSKWSAKLFGFKRHIIHGMWTKSYCVSELQKINPSLFLQAFEINTSFKQPLYLPSQINLAVQPFGANTPAEMQFKVSGLVLNNPRSLHLIGDIRPI</sequence>
<dbReference type="EMBL" id="BAEO01000056">
    <property type="protein sequence ID" value="GAC20938.1"/>
    <property type="molecule type" value="Genomic_DNA"/>
</dbReference>
<evidence type="ECO:0000313" key="2">
    <source>
        <dbReference type="EMBL" id="GAC20938.1"/>
    </source>
</evidence>
<reference evidence="2 3" key="1">
    <citation type="journal article" date="2017" name="Antonie Van Leeuwenhoek">
        <title>Rhizobium rhizosphaerae sp. nov., a novel species isolated from rice rhizosphere.</title>
        <authorList>
            <person name="Zhao J.J."/>
            <person name="Zhang J."/>
            <person name="Zhang R.J."/>
            <person name="Zhang C.W."/>
            <person name="Yin H.Q."/>
            <person name="Zhang X.X."/>
        </authorList>
    </citation>
    <scope>NUCLEOTIDE SEQUENCE [LARGE SCALE GENOMIC DNA]</scope>
    <source>
        <strain evidence="2 3">BSs20135</strain>
    </source>
</reference>
<dbReference type="SUPFAM" id="SSF54637">
    <property type="entry name" value="Thioesterase/thiol ester dehydrase-isomerase"/>
    <property type="match status" value="2"/>
</dbReference>
<dbReference type="Gene3D" id="3.10.129.10">
    <property type="entry name" value="Hotdog Thioesterase"/>
    <property type="match status" value="1"/>
</dbReference>
<evidence type="ECO:0000259" key="1">
    <source>
        <dbReference type="Pfam" id="PF01575"/>
    </source>
</evidence>
<dbReference type="OrthoDB" id="9774179at2"/>
<dbReference type="STRING" id="493475.GARC_3991"/>
<dbReference type="eggNOG" id="COG2030">
    <property type="taxonomic scope" value="Bacteria"/>
</dbReference>
<protein>
    <recommendedName>
        <fullName evidence="1">MaoC-like domain-containing protein</fullName>
    </recommendedName>
</protein>
<dbReference type="PANTHER" id="PTHR43841:SF3">
    <property type="entry name" value="(3R)-HYDROXYACYL-ACP DEHYDRATASE SUBUNIT HADB"/>
    <property type="match status" value="1"/>
</dbReference>
<dbReference type="PANTHER" id="PTHR43841">
    <property type="entry name" value="3-HYDROXYACYL-THIOESTER DEHYDRATASE HTDX-RELATED"/>
    <property type="match status" value="1"/>
</dbReference>
<feature type="domain" description="MaoC-like" evidence="1">
    <location>
        <begin position="197"/>
        <end position="277"/>
    </location>
</feature>
<dbReference type="Pfam" id="PF01575">
    <property type="entry name" value="MaoC_dehydratas"/>
    <property type="match status" value="1"/>
</dbReference>
<dbReference type="InterPro" id="IPR002539">
    <property type="entry name" value="MaoC-like_dom"/>
</dbReference>
<dbReference type="AlphaFoldDB" id="K6YW42"/>
<evidence type="ECO:0000313" key="3">
    <source>
        <dbReference type="Proteomes" id="UP000006327"/>
    </source>
</evidence>
<keyword evidence="3" id="KW-1185">Reference proteome</keyword>
<dbReference type="InterPro" id="IPR029069">
    <property type="entry name" value="HotDog_dom_sf"/>
</dbReference>
<proteinExistence type="predicted"/>
<dbReference type="RefSeq" id="WP_007623371.1">
    <property type="nucleotide sequence ID" value="NZ_BAEO01000056.1"/>
</dbReference>
<gene>
    <name evidence="2" type="ORF">GARC_3991</name>
</gene>
<comment type="caution">
    <text evidence="2">The sequence shown here is derived from an EMBL/GenBank/DDBJ whole genome shotgun (WGS) entry which is preliminary data.</text>
</comment>